<comment type="caution">
    <text evidence="1">The sequence shown here is derived from an EMBL/GenBank/DDBJ whole genome shotgun (WGS) entry which is preliminary data.</text>
</comment>
<organism evidence="1 2">
    <name type="scientific">Cichlidogyrus casuarinus</name>
    <dbReference type="NCBI Taxonomy" id="1844966"/>
    <lineage>
        <taxon>Eukaryota</taxon>
        <taxon>Metazoa</taxon>
        <taxon>Spiralia</taxon>
        <taxon>Lophotrochozoa</taxon>
        <taxon>Platyhelminthes</taxon>
        <taxon>Monogenea</taxon>
        <taxon>Monopisthocotylea</taxon>
        <taxon>Dactylogyridea</taxon>
        <taxon>Ancyrocephalidae</taxon>
        <taxon>Cichlidogyrus</taxon>
    </lineage>
</organism>
<evidence type="ECO:0000313" key="2">
    <source>
        <dbReference type="Proteomes" id="UP001626550"/>
    </source>
</evidence>
<accession>A0ABD2PYY4</accession>
<keyword evidence="2" id="KW-1185">Reference proteome</keyword>
<dbReference type="EMBL" id="JBJKFK010001620">
    <property type="protein sequence ID" value="KAL3312635.1"/>
    <property type="molecule type" value="Genomic_DNA"/>
</dbReference>
<dbReference type="Proteomes" id="UP001626550">
    <property type="component" value="Unassembled WGS sequence"/>
</dbReference>
<reference evidence="1 2" key="1">
    <citation type="submission" date="2024-11" db="EMBL/GenBank/DDBJ databases">
        <title>Adaptive evolution of stress response genes in parasites aligns with host niche diversity.</title>
        <authorList>
            <person name="Hahn C."/>
            <person name="Resl P."/>
        </authorList>
    </citation>
    <scope>NUCLEOTIDE SEQUENCE [LARGE SCALE GENOMIC DNA]</scope>
    <source>
        <strain evidence="1">EGGRZ-B1_66</strain>
        <tissue evidence="1">Body</tissue>
    </source>
</reference>
<evidence type="ECO:0000313" key="1">
    <source>
        <dbReference type="EMBL" id="KAL3312635.1"/>
    </source>
</evidence>
<gene>
    <name evidence="1" type="ORF">Ciccas_008772</name>
</gene>
<protein>
    <submittedName>
        <fullName evidence="1">Uncharacterized protein</fullName>
    </submittedName>
</protein>
<sequence length="147" mass="16448">MTDQEIYSVDQLLAMPLTEAVKPEGLASDIIKNRFIIRNDRCNLLISSSISLAKQSTQVRTHLERMLSGEGKQSQGHFWIHASGKMAVQKALQIYAEMVHTHYQGLLLGEIYTDTIPHFKKTLSVDGSSASSTSKYGVHIKFIPFPE</sequence>
<proteinExistence type="predicted"/>
<name>A0ABD2PYY4_9PLAT</name>
<dbReference type="AlphaFoldDB" id="A0ABD2PYY4"/>